<gene>
    <name evidence="3" type="ORF">Plil01_000569200</name>
</gene>
<feature type="transmembrane region" description="Helical" evidence="1">
    <location>
        <begin position="12"/>
        <end position="34"/>
    </location>
</feature>
<dbReference type="PROSITE" id="PS50195">
    <property type="entry name" value="PX"/>
    <property type="match status" value="1"/>
</dbReference>
<sequence length="280" mass="31872">MEYRRGLTPSLYLRLFWVTKWLDATYSLIANGTFVATPEQDDDDVYGLGAMIFGGVYYAASVILVLFMLKRPTTVSPEYITYPTEVNTPSAYLNSTHHQPPTSLYGSFKDWELVAYVSGNGVQPNSAKSTEERATLDITIPATTSSIWGNKQFVSFKIVVQTDEDHWTLRRPYSDFAALDEEVLAFTALIYAHVGLTDFEFDALRQLPEEVRADCPLPPEDYDDRRLISWKERPRSLKSRLEMYLQQVLHHPKLAPYASQALCEFLETVSTEQSPINVHP</sequence>
<keyword evidence="1" id="KW-0472">Membrane</keyword>
<dbReference type="InterPro" id="IPR001683">
    <property type="entry name" value="PX_dom"/>
</dbReference>
<keyword evidence="4" id="KW-1185">Reference proteome</keyword>
<dbReference type="GO" id="GO:0035091">
    <property type="term" value="F:phosphatidylinositol binding"/>
    <property type="evidence" value="ECO:0007669"/>
    <property type="project" value="InterPro"/>
</dbReference>
<dbReference type="InterPro" id="IPR036871">
    <property type="entry name" value="PX_dom_sf"/>
</dbReference>
<dbReference type="EMBL" id="BSXW01000241">
    <property type="protein sequence ID" value="GMF16130.1"/>
    <property type="molecule type" value="Genomic_DNA"/>
</dbReference>
<evidence type="ECO:0000313" key="4">
    <source>
        <dbReference type="Proteomes" id="UP001165083"/>
    </source>
</evidence>
<evidence type="ECO:0000313" key="3">
    <source>
        <dbReference type="EMBL" id="GMF16130.1"/>
    </source>
</evidence>
<name>A0A9W6WTI1_9STRA</name>
<comment type="caution">
    <text evidence="3">The sequence shown here is derived from an EMBL/GenBank/DDBJ whole genome shotgun (WGS) entry which is preliminary data.</text>
</comment>
<dbReference type="CDD" id="cd06093">
    <property type="entry name" value="PX_domain"/>
    <property type="match status" value="1"/>
</dbReference>
<protein>
    <submittedName>
        <fullName evidence="3">Unnamed protein product</fullName>
    </submittedName>
</protein>
<keyword evidence="1" id="KW-0812">Transmembrane</keyword>
<dbReference type="OrthoDB" id="10254720at2759"/>
<feature type="transmembrane region" description="Helical" evidence="1">
    <location>
        <begin position="46"/>
        <end position="69"/>
    </location>
</feature>
<dbReference type="Pfam" id="PF00787">
    <property type="entry name" value="PX"/>
    <property type="match status" value="1"/>
</dbReference>
<organism evidence="3 4">
    <name type="scientific">Phytophthora lilii</name>
    <dbReference type="NCBI Taxonomy" id="2077276"/>
    <lineage>
        <taxon>Eukaryota</taxon>
        <taxon>Sar</taxon>
        <taxon>Stramenopiles</taxon>
        <taxon>Oomycota</taxon>
        <taxon>Peronosporomycetes</taxon>
        <taxon>Peronosporales</taxon>
        <taxon>Peronosporaceae</taxon>
        <taxon>Phytophthora</taxon>
    </lineage>
</organism>
<dbReference type="SUPFAM" id="SSF64268">
    <property type="entry name" value="PX domain"/>
    <property type="match status" value="1"/>
</dbReference>
<proteinExistence type="predicted"/>
<dbReference type="Proteomes" id="UP001165083">
    <property type="component" value="Unassembled WGS sequence"/>
</dbReference>
<keyword evidence="1" id="KW-1133">Transmembrane helix</keyword>
<evidence type="ECO:0000259" key="2">
    <source>
        <dbReference type="PROSITE" id="PS50195"/>
    </source>
</evidence>
<dbReference type="AlphaFoldDB" id="A0A9W6WTI1"/>
<accession>A0A9W6WTI1</accession>
<feature type="domain" description="PX" evidence="2">
    <location>
        <begin position="134"/>
        <end position="273"/>
    </location>
</feature>
<reference evidence="3" key="1">
    <citation type="submission" date="2023-04" db="EMBL/GenBank/DDBJ databases">
        <title>Phytophthora lilii NBRC 32176.</title>
        <authorList>
            <person name="Ichikawa N."/>
            <person name="Sato H."/>
            <person name="Tonouchi N."/>
        </authorList>
    </citation>
    <scope>NUCLEOTIDE SEQUENCE</scope>
    <source>
        <strain evidence="3">NBRC 32176</strain>
    </source>
</reference>
<dbReference type="Gene3D" id="3.30.1520.10">
    <property type="entry name" value="Phox-like domain"/>
    <property type="match status" value="1"/>
</dbReference>
<evidence type="ECO:0000256" key="1">
    <source>
        <dbReference type="SAM" id="Phobius"/>
    </source>
</evidence>